<reference evidence="6 7" key="1">
    <citation type="submission" date="2022-05" db="EMBL/GenBank/DDBJ databases">
        <authorList>
            <consortium name="Genoscope - CEA"/>
            <person name="William W."/>
        </authorList>
    </citation>
    <scope>NUCLEOTIDE SEQUENCE [LARGE SCALE GENOMIC DNA]</scope>
</reference>
<dbReference type="InterPro" id="IPR011705">
    <property type="entry name" value="BACK"/>
</dbReference>
<keyword evidence="3" id="KW-0472">Membrane</keyword>
<accession>A0ABN8R3I8</accession>
<dbReference type="SUPFAM" id="SSF49562">
    <property type="entry name" value="C2 domain (Calcium/lipid-binding domain, CaLB)"/>
    <property type="match status" value="4"/>
</dbReference>
<dbReference type="SMART" id="SM00875">
    <property type="entry name" value="BACK"/>
    <property type="match status" value="1"/>
</dbReference>
<dbReference type="Gene3D" id="2.60.40.150">
    <property type="entry name" value="C2 domain"/>
    <property type="match status" value="4"/>
</dbReference>
<proteinExistence type="predicted"/>
<feature type="region of interest" description="Disordered" evidence="2">
    <location>
        <begin position="815"/>
        <end position="838"/>
    </location>
</feature>
<dbReference type="InterPro" id="IPR035892">
    <property type="entry name" value="C2_domain_sf"/>
</dbReference>
<dbReference type="InterPro" id="IPR011333">
    <property type="entry name" value="SKP1/BTB/POZ_sf"/>
</dbReference>
<dbReference type="SMART" id="SM00239">
    <property type="entry name" value="C2"/>
    <property type="match status" value="4"/>
</dbReference>
<feature type="transmembrane region" description="Helical" evidence="3">
    <location>
        <begin position="848"/>
        <end position="872"/>
    </location>
</feature>
<evidence type="ECO:0000256" key="3">
    <source>
        <dbReference type="SAM" id="Phobius"/>
    </source>
</evidence>
<dbReference type="PANTHER" id="PTHR10024:SF227">
    <property type="entry name" value="SYNAPTOTAGMIN 1"/>
    <property type="match status" value="1"/>
</dbReference>
<dbReference type="SMART" id="SM00225">
    <property type="entry name" value="BTB"/>
    <property type="match status" value="2"/>
</dbReference>
<dbReference type="CDD" id="cd14733">
    <property type="entry name" value="BACK"/>
    <property type="match status" value="1"/>
</dbReference>
<dbReference type="Gene3D" id="1.25.40.420">
    <property type="match status" value="1"/>
</dbReference>
<dbReference type="Gene3D" id="3.30.710.10">
    <property type="entry name" value="Potassium Channel Kv1.1, Chain A"/>
    <property type="match status" value="2"/>
</dbReference>
<dbReference type="InterPro" id="IPR000210">
    <property type="entry name" value="BTB/POZ_dom"/>
</dbReference>
<dbReference type="Pfam" id="PF00651">
    <property type="entry name" value="BTB"/>
    <property type="match status" value="2"/>
</dbReference>
<evidence type="ECO:0000313" key="7">
    <source>
        <dbReference type="Proteomes" id="UP001159405"/>
    </source>
</evidence>
<dbReference type="SUPFAM" id="SSF54695">
    <property type="entry name" value="POZ domain"/>
    <property type="match status" value="2"/>
</dbReference>
<dbReference type="Pfam" id="PF00168">
    <property type="entry name" value="C2"/>
    <property type="match status" value="4"/>
</dbReference>
<dbReference type="InterPro" id="IPR001565">
    <property type="entry name" value="Synaptotagmin"/>
</dbReference>
<feature type="region of interest" description="Disordered" evidence="2">
    <location>
        <begin position="19"/>
        <end position="54"/>
    </location>
</feature>
<evidence type="ECO:0000259" key="4">
    <source>
        <dbReference type="PROSITE" id="PS50004"/>
    </source>
</evidence>
<dbReference type="Proteomes" id="UP001159405">
    <property type="component" value="Unassembled WGS sequence"/>
</dbReference>
<dbReference type="CDD" id="cd00276">
    <property type="entry name" value="C2B_Synaptotagmin"/>
    <property type="match status" value="1"/>
</dbReference>
<dbReference type="PRINTS" id="PR00399">
    <property type="entry name" value="SYNAPTOTAGMN"/>
</dbReference>
<feature type="domain" description="BTB" evidence="5">
    <location>
        <begin position="74"/>
        <end position="137"/>
    </location>
</feature>
<keyword evidence="3" id="KW-0812">Transmembrane</keyword>
<sequence>MGGFVSTFQCLGRNDLTDADRTRDPIENIEGIKPSLSQEIQSPRKSEDDGPENDLYSVSLTDTLNSFRLEKRFTDFIIIVDGNHFSAHKNVLAASCEFFREMLNTSEENCYEIKNVEPKAVDEVLTFLYTGKCWMCEQNAASVLSVAGLLGLCDLQDALEIYLSPAESEYRREHACAEGKLFVQSRNSLLIAIRGFQIEGLFCDVSLTTNCGSIIPVHRNILAAVSGYFQGLLRSEMKEVKERYVDLTMVDGATASELLKFLYLGKISITFDNVKSLLQASDYLLIDTLKTTIAKFLTDSLSMSNFWQLFSLVKSFGFLKEIPISRIVCSNYWDISNSDEFLEATEEDMKFFLSNDDILSSEAQILESLIRWYKFSMKQRKGSFQNLLHLIHMASIPDLYLKFLADKEAIVELYSYAGQNKISKPMLYLSEEAKLGIVSGAIAILILMVICMICKLSKLHKQPAYKDSSYLKQTNKTPPGKVPLAQYPSFAVDCSECEQEKLSKMKENVEQQTEQRSSPPRSKGTIKFSMIYQSNLHSLLLSIIEADQLVGKDFWDTVDSYVKLRLQPDNEGILRRQTKVVRKSKNPKHGESYEFDMSLQDVQDSTLHLSVWEIDKYSRHHIIGELQLELGHVIKADESAAFDKELRSFQRTKANLGEILFSLSYMPTAERMSVVLMKARNLNPPFSDWNTESRPINPFIKVVLLFDGKKVKKKKTSTRKQETNPVYNECMMFDVPPDLLHRILLVISVADSRTDSARSDVIGRVVIGSGTTGESLRHWHQMLISPRRPVAAWHRLRLKPMGVSTLSNRTIKLNKSDEEDSKEEKTMPTIKPHNVQTPKPQAAKVEGIPWWMVFGVGLLGFLIVAVCCYCFCYRKCCKKKKKEEKKAAKEKLDLKEVQLLAASYQEKVQPSVDELDYNSDEFQSDGSSGVKIGRIHFTLDYSFNENSLTVGVIEAQDVPAKDFSGTSDPYARVMLLPDKKKKFETKVHKKTLNPIFKETFVFKNIPYSEITNRTLCIELYDFDRFSRHDIIGEAKLPLIDVDLATNIDEWRALIPPSSSGGLTGVHRSKPELGQLCFSLRYVPAAGKLQVVVLEAKDLKAMDVSGYSDPYVKIALIQEGRKLKKKKTTVKKRTLNPYYNEHFTFQVAFENIEQTSLIISVLDYDRVGRSEVIGKCVVGELSSGPDQQHWVDMLASPRRAIAQWHTLHN</sequence>
<keyword evidence="1" id="KW-0677">Repeat</keyword>
<protein>
    <recommendedName>
        <fullName evidence="8">Synaptotagmin</fullName>
    </recommendedName>
</protein>
<feature type="domain" description="C2" evidence="4">
    <location>
        <begin position="931"/>
        <end position="1051"/>
    </location>
</feature>
<dbReference type="CDD" id="cd08385">
    <property type="entry name" value="C2A_Synaptotagmin-1-5-6-9-10"/>
    <property type="match status" value="1"/>
</dbReference>
<dbReference type="CDD" id="cd18186">
    <property type="entry name" value="BTB_POZ_ZBTB_KLHL-like"/>
    <property type="match status" value="2"/>
</dbReference>
<keyword evidence="7" id="KW-1185">Reference proteome</keyword>
<feature type="domain" description="C2" evidence="4">
    <location>
        <begin position="1071"/>
        <end position="1204"/>
    </location>
</feature>
<dbReference type="Pfam" id="PF07707">
    <property type="entry name" value="BACK"/>
    <property type="match status" value="1"/>
</dbReference>
<gene>
    <name evidence="6" type="ORF">PLOB_00014438</name>
</gene>
<name>A0ABN8R3I8_9CNID</name>
<feature type="domain" description="C2" evidence="4">
    <location>
        <begin position="522"/>
        <end position="643"/>
    </location>
</feature>
<dbReference type="PANTHER" id="PTHR10024">
    <property type="entry name" value="SYNAPTOTAGMIN"/>
    <property type="match status" value="1"/>
</dbReference>
<dbReference type="PROSITE" id="PS50004">
    <property type="entry name" value="C2"/>
    <property type="match status" value="4"/>
</dbReference>
<evidence type="ECO:0000256" key="2">
    <source>
        <dbReference type="SAM" id="MobiDB-lite"/>
    </source>
</evidence>
<organism evidence="6 7">
    <name type="scientific">Porites lobata</name>
    <dbReference type="NCBI Taxonomy" id="104759"/>
    <lineage>
        <taxon>Eukaryota</taxon>
        <taxon>Metazoa</taxon>
        <taxon>Cnidaria</taxon>
        <taxon>Anthozoa</taxon>
        <taxon>Hexacorallia</taxon>
        <taxon>Scleractinia</taxon>
        <taxon>Fungiina</taxon>
        <taxon>Poritidae</taxon>
        <taxon>Porites</taxon>
    </lineage>
</organism>
<dbReference type="InterPro" id="IPR000008">
    <property type="entry name" value="C2_dom"/>
</dbReference>
<dbReference type="EMBL" id="CALNXK010000185">
    <property type="protein sequence ID" value="CAH3173903.1"/>
    <property type="molecule type" value="Genomic_DNA"/>
</dbReference>
<dbReference type="PRINTS" id="PR00360">
    <property type="entry name" value="C2DOMAIN"/>
</dbReference>
<comment type="caution">
    <text evidence="6">The sequence shown here is derived from an EMBL/GenBank/DDBJ whole genome shotgun (WGS) entry which is preliminary data.</text>
</comment>
<evidence type="ECO:0000313" key="6">
    <source>
        <dbReference type="EMBL" id="CAH3173903.1"/>
    </source>
</evidence>
<keyword evidence="3" id="KW-1133">Transmembrane helix</keyword>
<evidence type="ECO:0000256" key="1">
    <source>
        <dbReference type="ARBA" id="ARBA00022737"/>
    </source>
</evidence>
<evidence type="ECO:0008006" key="8">
    <source>
        <dbReference type="Google" id="ProtNLM"/>
    </source>
</evidence>
<dbReference type="PROSITE" id="PS50097">
    <property type="entry name" value="BTB"/>
    <property type="match status" value="2"/>
</dbReference>
<feature type="domain" description="BTB" evidence="5">
    <location>
        <begin position="203"/>
        <end position="271"/>
    </location>
</feature>
<evidence type="ECO:0000259" key="5">
    <source>
        <dbReference type="PROSITE" id="PS50097"/>
    </source>
</evidence>
<feature type="domain" description="C2" evidence="4">
    <location>
        <begin position="655"/>
        <end position="794"/>
    </location>
</feature>